<name>A0A182Q1X7_9DIPT</name>
<evidence type="ECO:0000313" key="2">
    <source>
        <dbReference type="EnsemblMetazoa" id="AFAF001476-PA"/>
    </source>
</evidence>
<evidence type="ECO:0000313" key="3">
    <source>
        <dbReference type="Proteomes" id="UP000075886"/>
    </source>
</evidence>
<proteinExistence type="predicted"/>
<reference evidence="3" key="1">
    <citation type="submission" date="2014-01" db="EMBL/GenBank/DDBJ databases">
        <title>The Genome Sequence of Anopheles farauti FAR1 (V2).</title>
        <authorList>
            <consortium name="The Broad Institute Genomics Platform"/>
            <person name="Neafsey D.E."/>
            <person name="Besansky N."/>
            <person name="Howell P."/>
            <person name="Walton C."/>
            <person name="Young S.K."/>
            <person name="Zeng Q."/>
            <person name="Gargeya S."/>
            <person name="Fitzgerald M."/>
            <person name="Haas B."/>
            <person name="Abouelleil A."/>
            <person name="Allen A.W."/>
            <person name="Alvarado L."/>
            <person name="Arachchi H.M."/>
            <person name="Berlin A.M."/>
            <person name="Chapman S.B."/>
            <person name="Gainer-Dewar J."/>
            <person name="Goldberg J."/>
            <person name="Griggs A."/>
            <person name="Gujja S."/>
            <person name="Hansen M."/>
            <person name="Howarth C."/>
            <person name="Imamovic A."/>
            <person name="Ireland A."/>
            <person name="Larimer J."/>
            <person name="McCowan C."/>
            <person name="Murphy C."/>
            <person name="Pearson M."/>
            <person name="Poon T.W."/>
            <person name="Priest M."/>
            <person name="Roberts A."/>
            <person name="Saif S."/>
            <person name="Shea T."/>
            <person name="Sisk P."/>
            <person name="Sykes S."/>
            <person name="Wortman J."/>
            <person name="Nusbaum C."/>
            <person name="Birren B."/>
        </authorList>
    </citation>
    <scope>NUCLEOTIDE SEQUENCE [LARGE SCALE GENOMIC DNA]</scope>
    <source>
        <strain evidence="3">FAR1</strain>
    </source>
</reference>
<protein>
    <submittedName>
        <fullName evidence="2">Uncharacterized protein</fullName>
    </submittedName>
</protein>
<dbReference type="VEuPathDB" id="VectorBase:AFAF001476"/>
<sequence length="228" mass="26523">MPQHKTPFQTSTMNIGASELTEIALQIMGYKMFDRDGAPAESLEKVIEKYQFASTTSTSASPAARNNAHKRKQSKLRQHEQQFLDQFNLPDFNDILVDPNGYVDWQMSAFLSQIQERLAEMRVEDENIRQLRSIRVENVYEYDADSPNFIVQMKRTISALNTADEEELLSRSTEDIDLEEHILLKQGLLLREFNMLLQLLKHIMDDLSDDLKEYDMACLMLQRMLELI</sequence>
<feature type="region of interest" description="Disordered" evidence="1">
    <location>
        <begin position="57"/>
        <end position="76"/>
    </location>
</feature>
<keyword evidence="3" id="KW-1185">Reference proteome</keyword>
<feature type="compositionally biased region" description="Basic residues" evidence="1">
    <location>
        <begin position="67"/>
        <end position="76"/>
    </location>
</feature>
<dbReference type="EMBL" id="AXCN02000707">
    <property type="status" value="NOT_ANNOTATED_CDS"/>
    <property type="molecule type" value="Genomic_DNA"/>
</dbReference>
<organism evidence="2 3">
    <name type="scientific">Anopheles farauti</name>
    <dbReference type="NCBI Taxonomy" id="69004"/>
    <lineage>
        <taxon>Eukaryota</taxon>
        <taxon>Metazoa</taxon>
        <taxon>Ecdysozoa</taxon>
        <taxon>Arthropoda</taxon>
        <taxon>Hexapoda</taxon>
        <taxon>Insecta</taxon>
        <taxon>Pterygota</taxon>
        <taxon>Neoptera</taxon>
        <taxon>Endopterygota</taxon>
        <taxon>Diptera</taxon>
        <taxon>Nematocera</taxon>
        <taxon>Culicoidea</taxon>
        <taxon>Culicidae</taxon>
        <taxon>Anophelinae</taxon>
        <taxon>Anopheles</taxon>
    </lineage>
</organism>
<reference evidence="2" key="2">
    <citation type="submission" date="2020-05" db="UniProtKB">
        <authorList>
            <consortium name="EnsemblMetazoa"/>
        </authorList>
    </citation>
    <scope>IDENTIFICATION</scope>
    <source>
        <strain evidence="2">FAR1</strain>
    </source>
</reference>
<dbReference type="Proteomes" id="UP000075886">
    <property type="component" value="Unassembled WGS sequence"/>
</dbReference>
<accession>A0A182Q1X7</accession>
<dbReference type="AlphaFoldDB" id="A0A182Q1X7"/>
<dbReference type="EnsemblMetazoa" id="AFAF001476-RA">
    <property type="protein sequence ID" value="AFAF001476-PA"/>
    <property type="gene ID" value="AFAF001476"/>
</dbReference>
<evidence type="ECO:0000256" key="1">
    <source>
        <dbReference type="SAM" id="MobiDB-lite"/>
    </source>
</evidence>